<dbReference type="Gene3D" id="3.20.20.190">
    <property type="entry name" value="Phosphatidylinositol (PI) phosphodiesterase"/>
    <property type="match status" value="1"/>
</dbReference>
<dbReference type="EMBL" id="MOEN01000006">
    <property type="protein sequence ID" value="OMH40947.1"/>
    <property type="molecule type" value="Genomic_DNA"/>
</dbReference>
<accession>A0A1R1MME4</accession>
<dbReference type="AlphaFoldDB" id="A0A1R1MME4"/>
<feature type="domain" description="GP-PDE" evidence="1">
    <location>
        <begin position="1"/>
        <end position="241"/>
    </location>
</feature>
<dbReference type="STRING" id="1914305.BLW93_02585"/>
<dbReference type="InterPro" id="IPR017946">
    <property type="entry name" value="PLC-like_Pdiesterase_TIM-brl"/>
</dbReference>
<dbReference type="Proteomes" id="UP000187408">
    <property type="component" value="Unassembled WGS sequence"/>
</dbReference>
<gene>
    <name evidence="2" type="ORF">BLW93_02585</name>
</gene>
<dbReference type="PANTHER" id="PTHR46211:SF1">
    <property type="entry name" value="GLYCEROPHOSPHODIESTER PHOSPHODIESTERASE, CYTOPLASMIC"/>
    <property type="match status" value="1"/>
</dbReference>
<reference evidence="2 3" key="1">
    <citation type="submission" date="2016-10" db="EMBL/GenBank/DDBJ databases">
        <title>Genome sequence of a sulfur-reducing bacterium Desulfurobacterium indicum K6013.</title>
        <authorList>
            <person name="Cao J."/>
            <person name="Shao Z."/>
            <person name="Alain K."/>
            <person name="Jebbar M."/>
        </authorList>
    </citation>
    <scope>NUCLEOTIDE SEQUENCE [LARGE SCALE GENOMIC DNA]</scope>
    <source>
        <strain evidence="2 3">K6013</strain>
    </source>
</reference>
<dbReference type="PROSITE" id="PS51704">
    <property type="entry name" value="GP_PDE"/>
    <property type="match status" value="1"/>
</dbReference>
<name>A0A1R1MME4_9BACT</name>
<dbReference type="RefSeq" id="WP_076712557.1">
    <property type="nucleotide sequence ID" value="NZ_MOEN01000006.1"/>
</dbReference>
<dbReference type="PANTHER" id="PTHR46211">
    <property type="entry name" value="GLYCEROPHOSPHORYL DIESTER PHOSPHODIESTERASE"/>
    <property type="match status" value="1"/>
</dbReference>
<comment type="caution">
    <text evidence="2">The sequence shown here is derived from an EMBL/GenBank/DDBJ whole genome shotgun (WGS) entry which is preliminary data.</text>
</comment>
<dbReference type="InterPro" id="IPR030395">
    <property type="entry name" value="GP_PDE_dom"/>
</dbReference>
<dbReference type="GO" id="GO:0008081">
    <property type="term" value="F:phosphoric diester hydrolase activity"/>
    <property type="evidence" value="ECO:0007669"/>
    <property type="project" value="InterPro"/>
</dbReference>
<sequence>MKIIAHRGASFYSPENTISAFNLAFQMDADGIEMDVRLSKDGEIIVIHDKTTDRTGDKSLDVSKVSYDSLKTVDVGSYFAPEFKGERIPRLKDVIKLFGDKELYIEIKTDVEIISHLIALSKSLSFSKDFLFFSFDFEVVKRLKEFFLRNRVLFIVDYGYNVPNRDGIYEDIVSMVKSASLDGVSTCPSLKHGREATTFFKSAGLFWNVWTVDNPYLAKEFKSLGVDSLSTNRPDWIISQVR</sequence>
<dbReference type="OrthoDB" id="384721at2"/>
<dbReference type="Pfam" id="PF03009">
    <property type="entry name" value="GDPD"/>
    <property type="match status" value="1"/>
</dbReference>
<proteinExistence type="predicted"/>
<evidence type="ECO:0000259" key="1">
    <source>
        <dbReference type="PROSITE" id="PS51704"/>
    </source>
</evidence>
<organism evidence="2 3">
    <name type="scientific">Desulfurobacterium indicum</name>
    <dbReference type="NCBI Taxonomy" id="1914305"/>
    <lineage>
        <taxon>Bacteria</taxon>
        <taxon>Pseudomonadati</taxon>
        <taxon>Aquificota</taxon>
        <taxon>Aquificia</taxon>
        <taxon>Desulfurobacteriales</taxon>
        <taxon>Desulfurobacteriaceae</taxon>
        <taxon>Desulfurobacterium</taxon>
    </lineage>
</organism>
<keyword evidence="3" id="KW-1185">Reference proteome</keyword>
<protein>
    <recommendedName>
        <fullName evidence="1">GP-PDE domain-containing protein</fullName>
    </recommendedName>
</protein>
<evidence type="ECO:0000313" key="3">
    <source>
        <dbReference type="Proteomes" id="UP000187408"/>
    </source>
</evidence>
<dbReference type="SUPFAM" id="SSF51695">
    <property type="entry name" value="PLC-like phosphodiesterases"/>
    <property type="match status" value="1"/>
</dbReference>
<dbReference type="GO" id="GO:0006629">
    <property type="term" value="P:lipid metabolic process"/>
    <property type="evidence" value="ECO:0007669"/>
    <property type="project" value="InterPro"/>
</dbReference>
<evidence type="ECO:0000313" key="2">
    <source>
        <dbReference type="EMBL" id="OMH40947.1"/>
    </source>
</evidence>